<evidence type="ECO:0000313" key="7">
    <source>
        <dbReference type="EMBL" id="GAD86309.1"/>
    </source>
</evidence>
<protein>
    <recommendedName>
        <fullName evidence="9">DoxX family protein</fullName>
    </recommendedName>
</protein>
<comment type="caution">
    <text evidence="7">The sequence shown here is derived from an EMBL/GenBank/DDBJ whole genome shotgun (WGS) entry which is preliminary data.</text>
</comment>
<evidence type="ECO:0000256" key="3">
    <source>
        <dbReference type="ARBA" id="ARBA00022989"/>
    </source>
</evidence>
<dbReference type="GO" id="GO:0016020">
    <property type="term" value="C:membrane"/>
    <property type="evidence" value="ECO:0007669"/>
    <property type="project" value="UniProtKB-SubCell"/>
</dbReference>
<dbReference type="Pfam" id="PF13564">
    <property type="entry name" value="DoxX_2"/>
    <property type="match status" value="1"/>
</dbReference>
<dbReference type="AlphaFoldDB" id="U5EMK5"/>
<keyword evidence="2 5" id="KW-0812">Transmembrane</keyword>
<evidence type="ECO:0000256" key="5">
    <source>
        <dbReference type="SAM" id="Phobius"/>
    </source>
</evidence>
<feature type="chain" id="PRO_5039571007" description="DoxX family protein" evidence="6">
    <location>
        <begin position="19"/>
        <end position="114"/>
    </location>
</feature>
<evidence type="ECO:0000256" key="2">
    <source>
        <dbReference type="ARBA" id="ARBA00022692"/>
    </source>
</evidence>
<evidence type="ECO:0000256" key="1">
    <source>
        <dbReference type="ARBA" id="ARBA00004141"/>
    </source>
</evidence>
<dbReference type="eggNOG" id="ENOG5032C5T">
    <property type="taxonomic scope" value="Bacteria"/>
</dbReference>
<accession>U5EMK5</accession>
<keyword evidence="8" id="KW-1185">Reference proteome</keyword>
<dbReference type="RefSeq" id="WP_019046920.1">
    <property type="nucleotide sequence ID" value="NZ_BAFO02000032.1"/>
</dbReference>
<dbReference type="GeneID" id="91517347"/>
<evidence type="ECO:0008006" key="9">
    <source>
        <dbReference type="Google" id="ProtNLM"/>
    </source>
</evidence>
<reference evidence="7 8" key="1">
    <citation type="journal article" date="2014" name="BMC Genomics">
        <title>Genome based analysis of type-I polyketide synthase and nonribosomal peptide synthetase gene clusters in seven strains of five representative Nocardia species.</title>
        <authorList>
            <person name="Komaki H."/>
            <person name="Ichikawa N."/>
            <person name="Hosoyama A."/>
            <person name="Takahashi-Nakaguchi A."/>
            <person name="Matsuzawa T."/>
            <person name="Suzuki K."/>
            <person name="Fujita N."/>
            <person name="Gonoi T."/>
        </authorList>
    </citation>
    <scope>NUCLEOTIDE SEQUENCE [LARGE SCALE GENOMIC DNA]</scope>
    <source>
        <strain evidence="7 8">NBRC 15531</strain>
    </source>
</reference>
<dbReference type="STRING" id="1824.SAMN05444423_102312"/>
<dbReference type="OrthoDB" id="2629817at2"/>
<keyword evidence="4 5" id="KW-0472">Membrane</keyword>
<keyword evidence="3 5" id="KW-1133">Transmembrane helix</keyword>
<gene>
    <name evidence="7" type="ORF">NCAST_32_07960</name>
</gene>
<feature type="transmembrane region" description="Helical" evidence="5">
    <location>
        <begin position="95"/>
        <end position="113"/>
    </location>
</feature>
<keyword evidence="6" id="KW-0732">Signal</keyword>
<feature type="transmembrane region" description="Helical" evidence="5">
    <location>
        <begin position="39"/>
        <end position="60"/>
    </location>
</feature>
<organism evidence="7 8">
    <name type="scientific">Nocardia asteroides NBRC 15531</name>
    <dbReference type="NCBI Taxonomy" id="1110697"/>
    <lineage>
        <taxon>Bacteria</taxon>
        <taxon>Bacillati</taxon>
        <taxon>Actinomycetota</taxon>
        <taxon>Actinomycetes</taxon>
        <taxon>Mycobacteriales</taxon>
        <taxon>Nocardiaceae</taxon>
        <taxon>Nocardia</taxon>
    </lineage>
</organism>
<dbReference type="EMBL" id="BAFO02000032">
    <property type="protein sequence ID" value="GAD86309.1"/>
    <property type="molecule type" value="Genomic_DNA"/>
</dbReference>
<dbReference type="InterPro" id="IPR032808">
    <property type="entry name" value="DoxX"/>
</dbReference>
<sequence>MHTVFVVVTVLAALSALAAAAIDVVRADWVRDNMSNYGLAPWTLTPLAVIKAAGGLGLLAGLFSRPLAIAAAAGLTLYFVCAELTVLRARWYTHLGYPLPYLLLAAGSLTLALA</sequence>
<dbReference type="Proteomes" id="UP000017048">
    <property type="component" value="Unassembled WGS sequence"/>
</dbReference>
<name>U5EMK5_NOCAS</name>
<feature type="signal peptide" evidence="6">
    <location>
        <begin position="1"/>
        <end position="18"/>
    </location>
</feature>
<evidence type="ECO:0000256" key="4">
    <source>
        <dbReference type="ARBA" id="ARBA00023136"/>
    </source>
</evidence>
<evidence type="ECO:0000313" key="8">
    <source>
        <dbReference type="Proteomes" id="UP000017048"/>
    </source>
</evidence>
<feature type="transmembrane region" description="Helical" evidence="5">
    <location>
        <begin position="67"/>
        <end position="89"/>
    </location>
</feature>
<proteinExistence type="predicted"/>
<comment type="subcellular location">
    <subcellularLocation>
        <location evidence="1">Membrane</location>
        <topology evidence="1">Multi-pass membrane protein</topology>
    </subcellularLocation>
</comment>
<evidence type="ECO:0000256" key="6">
    <source>
        <dbReference type="SAM" id="SignalP"/>
    </source>
</evidence>